<accession>A0A177AR35</accession>
<dbReference type="SUPFAM" id="SSF81901">
    <property type="entry name" value="HCP-like"/>
    <property type="match status" value="1"/>
</dbReference>
<dbReference type="AlphaFoldDB" id="A0A177AR35"/>
<dbReference type="GO" id="GO:0005758">
    <property type="term" value="C:mitochondrial intermembrane space"/>
    <property type="evidence" value="ECO:0007669"/>
    <property type="project" value="TreeGrafter"/>
</dbReference>
<dbReference type="Proteomes" id="UP000078046">
    <property type="component" value="Unassembled WGS sequence"/>
</dbReference>
<organism evidence="1 2">
    <name type="scientific">Intoshia linei</name>
    <dbReference type="NCBI Taxonomy" id="1819745"/>
    <lineage>
        <taxon>Eukaryota</taxon>
        <taxon>Metazoa</taxon>
        <taxon>Spiralia</taxon>
        <taxon>Lophotrochozoa</taxon>
        <taxon>Mesozoa</taxon>
        <taxon>Orthonectida</taxon>
        <taxon>Rhopaluridae</taxon>
        <taxon>Intoshia</taxon>
    </lineage>
</organism>
<gene>
    <name evidence="1" type="ORF">A3Q56_08451</name>
</gene>
<protein>
    <submittedName>
        <fullName evidence="1">Beta-lactamase hcp-like protein</fullName>
    </submittedName>
</protein>
<dbReference type="Gene3D" id="1.25.40.10">
    <property type="entry name" value="Tetratricopeptide repeat domain"/>
    <property type="match status" value="1"/>
</dbReference>
<name>A0A177AR35_9BILA</name>
<comment type="caution">
    <text evidence="1">The sequence shown here is derived from an EMBL/GenBank/DDBJ whole genome shotgun (WGS) entry which is preliminary data.</text>
</comment>
<proteinExistence type="predicted"/>
<evidence type="ECO:0000313" key="1">
    <source>
        <dbReference type="EMBL" id="OAF63833.1"/>
    </source>
</evidence>
<dbReference type="EMBL" id="LWCA01002490">
    <property type="protein sequence ID" value="OAF63833.1"/>
    <property type="molecule type" value="Genomic_DNA"/>
</dbReference>
<dbReference type="PANTHER" id="PTHR13891:SF1">
    <property type="entry name" value="CYTOCHROME C OXIDASE ASSEMBLY FACTOR 7"/>
    <property type="match status" value="1"/>
</dbReference>
<dbReference type="PANTHER" id="PTHR13891">
    <property type="entry name" value="CYTOCHROME C OXIDASE ASSEMBLY FACTOR 7"/>
    <property type="match status" value="1"/>
</dbReference>
<sequence length="257" mass="29637">MSDFYDLKKEQDVQLYLKNMEIEYGYQCYEDCKPEGCMRLGTFYMSMLKNYKHAIKAWKKGCYELKNDHSCDSLAKLLVRGIGFTKRQPSEALKLFSRSCDNNFTKSCLSAASLYKIKKDWVNYEIYLNKGCKSDLNACMELSAFIFQNFQNINLKNIIEINLNKPSVQTDSTIENVILNDADELNFKKFLNACDVSCKTGSFKSCQSLSNLYKVNVYNLKNEKLLIKNNKLGEIYHSKSIKLYKSGKHGDLSLVCD</sequence>
<evidence type="ECO:0000313" key="2">
    <source>
        <dbReference type="Proteomes" id="UP000078046"/>
    </source>
</evidence>
<keyword evidence="2" id="KW-1185">Reference proteome</keyword>
<dbReference type="OrthoDB" id="272077at2759"/>
<dbReference type="InterPro" id="IPR011990">
    <property type="entry name" value="TPR-like_helical_dom_sf"/>
</dbReference>
<reference evidence="1 2" key="1">
    <citation type="submission" date="2016-04" db="EMBL/GenBank/DDBJ databases">
        <title>The genome of Intoshia linei affirms orthonectids as highly simplified spiralians.</title>
        <authorList>
            <person name="Mikhailov K.V."/>
            <person name="Slusarev G.S."/>
            <person name="Nikitin M.A."/>
            <person name="Logacheva M.D."/>
            <person name="Penin A."/>
            <person name="Aleoshin V."/>
            <person name="Panchin Y.V."/>
        </authorList>
    </citation>
    <scope>NUCLEOTIDE SEQUENCE [LARGE SCALE GENOMIC DNA]</scope>
    <source>
        <strain evidence="1">Intl2013</strain>
        <tissue evidence="1">Whole animal</tissue>
    </source>
</reference>
<dbReference type="InterPro" id="IPR040239">
    <property type="entry name" value="HcpB-like"/>
</dbReference>